<keyword evidence="2" id="KW-1185">Reference proteome</keyword>
<name>A0ABU5GF55_9ACTO</name>
<reference evidence="1 2" key="1">
    <citation type="submission" date="2023-10" db="EMBL/GenBank/DDBJ databases">
        <title>Whole Genome based description of the genera Actinobaculum and Actinotignum reveals a complex phylogenetic relationship within the species included in the genus Actinotignum.</title>
        <authorList>
            <person name="Jensen C.S."/>
            <person name="Dargis R."/>
            <person name="Kemp M."/>
            <person name="Christensen J.J."/>
        </authorList>
    </citation>
    <scope>NUCLEOTIDE SEQUENCE [LARGE SCALE GENOMIC DNA]</scope>
    <source>
        <strain evidence="1 2">SLA_B089</strain>
    </source>
</reference>
<proteinExistence type="predicted"/>
<comment type="caution">
    <text evidence="1">The sequence shown here is derived from an EMBL/GenBank/DDBJ whole genome shotgun (WGS) entry which is preliminary data.</text>
</comment>
<gene>
    <name evidence="1" type="ORF">R6P33_07720</name>
</gene>
<evidence type="ECO:0008006" key="3">
    <source>
        <dbReference type="Google" id="ProtNLM"/>
    </source>
</evidence>
<evidence type="ECO:0000313" key="2">
    <source>
        <dbReference type="Proteomes" id="UP001284901"/>
    </source>
</evidence>
<dbReference type="RefSeq" id="WP_101657643.1">
    <property type="nucleotide sequence ID" value="NZ_CAUPFC010000005.1"/>
</dbReference>
<organism evidence="1 2">
    <name type="scientific">Actinotignum timonense</name>
    <dbReference type="NCBI Taxonomy" id="1870995"/>
    <lineage>
        <taxon>Bacteria</taxon>
        <taxon>Bacillati</taxon>
        <taxon>Actinomycetota</taxon>
        <taxon>Actinomycetes</taxon>
        <taxon>Actinomycetales</taxon>
        <taxon>Actinomycetaceae</taxon>
        <taxon>Actinotignum</taxon>
    </lineage>
</organism>
<dbReference type="GeneID" id="92812905"/>
<evidence type="ECO:0000313" key="1">
    <source>
        <dbReference type="EMBL" id="MDY5146899.1"/>
    </source>
</evidence>
<accession>A0ABU5GF55</accession>
<protein>
    <recommendedName>
        <fullName evidence="3">DUF4261 domain-containing protein</fullName>
    </recommendedName>
</protein>
<sequence>MEPMSALEVVGFPADTTELKKCLDLSTMKMLAGDPYYEFLVIHDDPSGVCVGFFKTADGFFAETMALLGSAGHVVSAFQLAPGLALVDVYDPAFFDDPGIFDDPDFNEEDADKWLLTRVLVCVDDPHMYPIHHSVRYAYSTGDLAHYTNYHLAAIGVALEVFPTLEEWEKAKESIGDDSFTFGPKLIMSPDLFDLYEGECEPDEASPSALFTAVCENVEIVTNSRTGKKWYSIDADCGFPIKLALPIDIEPAPQPGSIVDGGVLLTGSTGAVREDYEEELDD</sequence>
<dbReference type="EMBL" id="JAWNFY010000022">
    <property type="protein sequence ID" value="MDY5146899.1"/>
    <property type="molecule type" value="Genomic_DNA"/>
</dbReference>
<dbReference type="Proteomes" id="UP001284901">
    <property type="component" value="Unassembled WGS sequence"/>
</dbReference>